<feature type="compositionally biased region" description="Basic and acidic residues" evidence="5">
    <location>
        <begin position="280"/>
        <end position="289"/>
    </location>
</feature>
<evidence type="ECO:0000256" key="2">
    <source>
        <dbReference type="ARBA" id="ARBA00022801"/>
    </source>
</evidence>
<feature type="region of interest" description="Disordered" evidence="5">
    <location>
        <begin position="272"/>
        <end position="304"/>
    </location>
</feature>
<dbReference type="OrthoDB" id="306218at2759"/>
<dbReference type="AlphaFoldDB" id="A0A7I4Z2V1"/>
<evidence type="ECO:0000259" key="6">
    <source>
        <dbReference type="Pfam" id="PF13087"/>
    </source>
</evidence>
<dbReference type="CDD" id="cd18808">
    <property type="entry name" value="SF1_C_Upf1"/>
    <property type="match status" value="1"/>
</dbReference>
<dbReference type="PANTHER" id="PTHR43788:SF8">
    <property type="entry name" value="DNA-BINDING PROTEIN SMUBP-2"/>
    <property type="match status" value="1"/>
</dbReference>
<accession>A0A7I4Z2V1</accession>
<evidence type="ECO:0000256" key="1">
    <source>
        <dbReference type="ARBA" id="ARBA00022741"/>
    </source>
</evidence>
<dbReference type="InterPro" id="IPR041679">
    <property type="entry name" value="DNA2/NAM7-like_C"/>
</dbReference>
<dbReference type="Gene3D" id="3.40.50.300">
    <property type="entry name" value="P-loop containing nucleotide triphosphate hydrolases"/>
    <property type="match status" value="2"/>
</dbReference>
<dbReference type="SUPFAM" id="SSF52540">
    <property type="entry name" value="P-loop containing nucleoside triphosphate hydrolases"/>
    <property type="match status" value="1"/>
</dbReference>
<evidence type="ECO:0000313" key="8">
    <source>
        <dbReference type="WBParaSite" id="HCON_00175190-00001"/>
    </source>
</evidence>
<organism evidence="7 8">
    <name type="scientific">Haemonchus contortus</name>
    <name type="common">Barber pole worm</name>
    <dbReference type="NCBI Taxonomy" id="6289"/>
    <lineage>
        <taxon>Eukaryota</taxon>
        <taxon>Metazoa</taxon>
        <taxon>Ecdysozoa</taxon>
        <taxon>Nematoda</taxon>
        <taxon>Chromadorea</taxon>
        <taxon>Rhabditida</taxon>
        <taxon>Rhabditina</taxon>
        <taxon>Rhabditomorpha</taxon>
        <taxon>Strongyloidea</taxon>
        <taxon>Trichostrongylidae</taxon>
        <taxon>Haemonchus</taxon>
    </lineage>
</organism>
<feature type="compositionally biased region" description="Polar residues" evidence="5">
    <location>
        <begin position="291"/>
        <end position="304"/>
    </location>
</feature>
<dbReference type="GO" id="GO:0043139">
    <property type="term" value="F:5'-3' DNA helicase activity"/>
    <property type="evidence" value="ECO:0007669"/>
    <property type="project" value="TreeGrafter"/>
</dbReference>
<dbReference type="Pfam" id="PF13087">
    <property type="entry name" value="AAA_12"/>
    <property type="match status" value="1"/>
</dbReference>
<keyword evidence="2" id="KW-0378">Hydrolase</keyword>
<keyword evidence="4" id="KW-0067">ATP-binding</keyword>
<dbReference type="InterPro" id="IPR050534">
    <property type="entry name" value="Coronavir_polyprotein_1ab"/>
</dbReference>
<evidence type="ECO:0000256" key="3">
    <source>
        <dbReference type="ARBA" id="ARBA00022806"/>
    </source>
</evidence>
<protein>
    <submittedName>
        <fullName evidence="8">AAA_12 domain-containing protein</fullName>
    </submittedName>
</protein>
<evidence type="ECO:0000256" key="4">
    <source>
        <dbReference type="ARBA" id="ARBA00022840"/>
    </source>
</evidence>
<sequence length="551" mass="61443">MDASIYKESLASALQSAWSSAAAFNVQQSARFKKQYDKTGLPPLKISAGDRVEHPHLVITSVSSPQSPPNRVHMNQERVIATTSTNTAVAQFTDTLLLLDEYRNIDILRYVSDSALIEGAPQTPIELHTILKRLPVDYANKLSEEALQTCRKYKKGRALLERFIIDHDLATGLSEAERDEYRLAERHISDLTKDAVRIMFEVRPPAVICITTATLFNSISADGIFCGWFDSFTTLIGDEASQIPEPALVALATHLPRILHIYIGDTRQLEPHARCPRSSNRTERDERFVGTKSSSCPSNDDLPSTSIIERTPELGFFDHQLVNGTQAEERQLFLSSVRCPNPLLPFLFVDVPGESTKSLSGSHSNSAEAEVCRQVVTSLLRKNVPPASIAIIVFYKEQSRSLAHFASASSVNLHTVDSVQGREKDIVILLTTRTKFDPSSGEFLNDPHRLNVALSRCRHGQFVLGHEKSLAGLSFWADILQWASNRRAVTTAAALPDLLEQSAHFVYFRQKARRRLLEEYSRQRLRPTIKLAVRCYCTSRSSPLGPAPSQP</sequence>
<dbReference type="GO" id="GO:0005524">
    <property type="term" value="F:ATP binding"/>
    <property type="evidence" value="ECO:0007669"/>
    <property type="project" value="UniProtKB-KW"/>
</dbReference>
<evidence type="ECO:0000313" key="7">
    <source>
        <dbReference type="Proteomes" id="UP000025227"/>
    </source>
</evidence>
<keyword evidence="1" id="KW-0547">Nucleotide-binding</keyword>
<dbReference type="GO" id="GO:0016787">
    <property type="term" value="F:hydrolase activity"/>
    <property type="evidence" value="ECO:0007669"/>
    <property type="project" value="UniProtKB-KW"/>
</dbReference>
<dbReference type="WBParaSite" id="HCON_00175190-00001">
    <property type="protein sequence ID" value="HCON_00175190-00001"/>
    <property type="gene ID" value="HCON_00175190"/>
</dbReference>
<dbReference type="Proteomes" id="UP000025227">
    <property type="component" value="Unplaced"/>
</dbReference>
<dbReference type="InterPro" id="IPR047187">
    <property type="entry name" value="SF1_C_Upf1"/>
</dbReference>
<name>A0A7I4Z2V1_HAECO</name>
<dbReference type="PANTHER" id="PTHR43788">
    <property type="entry name" value="DNA2/NAM7 HELICASE FAMILY MEMBER"/>
    <property type="match status" value="1"/>
</dbReference>
<feature type="domain" description="DNA2/NAM7 helicase-like C-terminal" evidence="6">
    <location>
        <begin position="308"/>
        <end position="467"/>
    </location>
</feature>
<keyword evidence="7" id="KW-1185">Reference proteome</keyword>
<reference evidence="8" key="1">
    <citation type="submission" date="2020-12" db="UniProtKB">
        <authorList>
            <consortium name="WormBaseParasite"/>
        </authorList>
    </citation>
    <scope>IDENTIFICATION</scope>
    <source>
        <strain evidence="8">MHco3</strain>
    </source>
</reference>
<keyword evidence="3" id="KW-0347">Helicase</keyword>
<evidence type="ECO:0000256" key="5">
    <source>
        <dbReference type="SAM" id="MobiDB-lite"/>
    </source>
</evidence>
<proteinExistence type="predicted"/>
<dbReference type="InterPro" id="IPR027417">
    <property type="entry name" value="P-loop_NTPase"/>
</dbReference>